<feature type="domain" description="Plastocyanin-like" evidence="12">
    <location>
        <begin position="106"/>
        <end position="213"/>
    </location>
</feature>
<dbReference type="EMBL" id="JAGIYY010000001">
    <property type="protein sequence ID" value="MBP0437719.1"/>
    <property type="molecule type" value="Genomic_DNA"/>
</dbReference>
<feature type="binding site" description="type 1 copper site" evidence="10">
    <location>
        <position position="155"/>
    </location>
    <ligand>
        <name>Cu cation</name>
        <dbReference type="ChEBI" id="CHEBI:23378"/>
        <label>1</label>
    </ligand>
</feature>
<dbReference type="CDD" id="cd04208">
    <property type="entry name" value="CuRO_2_CuNIR"/>
    <property type="match status" value="1"/>
</dbReference>
<dbReference type="PANTHER" id="PTHR11709:SF394">
    <property type="entry name" value="FI03373P-RELATED"/>
    <property type="match status" value="1"/>
</dbReference>
<keyword evidence="6" id="KW-0677">Repeat</keyword>
<name>A0A8J7UG27_9HYPH</name>
<dbReference type="InterPro" id="IPR045087">
    <property type="entry name" value="Cu-oxidase_fam"/>
</dbReference>
<evidence type="ECO:0000256" key="8">
    <source>
        <dbReference type="ARBA" id="ARBA00023008"/>
    </source>
</evidence>
<dbReference type="Pfam" id="PF07732">
    <property type="entry name" value="Cu-oxidase_3"/>
    <property type="match status" value="1"/>
</dbReference>
<sequence>MDSIQHAVDGEHVDISRRNLLRGTAGLAVAGAVLAAGTSSAAAQHSHGAHGANAMPSPGGSLSNRIYQVVDGLTDIGKNPTDIPGPITRKQPETVKVELETVELEARLDGRTTFRYWTFNGTVPGPFVRVRVGDIVEVTLKNAEDSSMMHNVDFHAVTGPGGGAEATTAAPGETKGFTFKALNPGLYVYHCAVPPVAMHIANGMYGMILVEPEGGLPPVDREFYVMQGEIYTEETFGSSGLLTESYEKLLNERPEYFVLNGHVGALTEHFPLKAQVGETVRIYFGVGGPNFTSSFHVIGEIFDKVYQLGSVTSPPLTDVQTATVPAGGATIVEFKTEVPGRYVLVDHALSRVERGLAGFLIVEGEANHEIFHASEHTE</sequence>
<comment type="cofactor">
    <cofactor evidence="11">
        <name>Cu(+)</name>
        <dbReference type="ChEBI" id="CHEBI:49552"/>
    </cofactor>
    <text evidence="11">Binds 1 Cu(+) ion.</text>
</comment>
<gene>
    <name evidence="13" type="primary">nirK</name>
    <name evidence="13" type="ORF">J5Y06_03495</name>
</gene>
<keyword evidence="8 10" id="KW-0186">Copper</keyword>
<evidence type="ECO:0000256" key="1">
    <source>
        <dbReference type="ARBA" id="ARBA00010609"/>
    </source>
</evidence>
<dbReference type="NCBIfam" id="TIGR02376">
    <property type="entry name" value="Cu_nitrite_red"/>
    <property type="match status" value="1"/>
</dbReference>
<dbReference type="CDD" id="cd11020">
    <property type="entry name" value="CuRO_1_CuNIR"/>
    <property type="match status" value="1"/>
</dbReference>
<dbReference type="PANTHER" id="PTHR11709">
    <property type="entry name" value="MULTI-COPPER OXIDASE"/>
    <property type="match status" value="1"/>
</dbReference>
<comment type="similarity">
    <text evidence="1 11">Belongs to the multicopper oxidase family.</text>
</comment>
<evidence type="ECO:0000313" key="14">
    <source>
        <dbReference type="Proteomes" id="UP000666240"/>
    </source>
</evidence>
<evidence type="ECO:0000256" key="11">
    <source>
        <dbReference type="RuleBase" id="RU365025"/>
    </source>
</evidence>
<dbReference type="RefSeq" id="WP_209333704.1">
    <property type="nucleotide sequence ID" value="NZ_JAGIYY010000001.1"/>
</dbReference>
<evidence type="ECO:0000313" key="13">
    <source>
        <dbReference type="EMBL" id="MBP0437719.1"/>
    </source>
</evidence>
<feature type="binding site" description="type 1 copper site" evidence="10">
    <location>
        <position position="191"/>
    </location>
    <ligand>
        <name>Cu cation</name>
        <dbReference type="ChEBI" id="CHEBI:23378"/>
        <label>1</label>
    </ligand>
</feature>
<evidence type="ECO:0000256" key="6">
    <source>
        <dbReference type="ARBA" id="ARBA00022737"/>
    </source>
</evidence>
<comment type="catalytic activity">
    <reaction evidence="9 11">
        <text>nitric oxide + Fe(III)-[cytochrome c] + H2O = Fe(II)-[cytochrome c] + nitrite + 2 H(+)</text>
        <dbReference type="Rhea" id="RHEA:15233"/>
        <dbReference type="Rhea" id="RHEA-COMP:10350"/>
        <dbReference type="Rhea" id="RHEA-COMP:14399"/>
        <dbReference type="ChEBI" id="CHEBI:15377"/>
        <dbReference type="ChEBI" id="CHEBI:15378"/>
        <dbReference type="ChEBI" id="CHEBI:16301"/>
        <dbReference type="ChEBI" id="CHEBI:16480"/>
        <dbReference type="ChEBI" id="CHEBI:29033"/>
        <dbReference type="ChEBI" id="CHEBI:29034"/>
        <dbReference type="EC" id="1.7.2.1"/>
    </reaction>
</comment>
<proteinExistence type="inferred from homology"/>
<feature type="binding site" description="type 1 copper site" evidence="10">
    <location>
        <position position="199"/>
    </location>
    <ligand>
        <name>Cu cation</name>
        <dbReference type="ChEBI" id="CHEBI:23378"/>
        <label>1</label>
    </ligand>
</feature>
<dbReference type="GO" id="GO:0050421">
    <property type="term" value="F:nitrite reductase (NO-forming) activity"/>
    <property type="evidence" value="ECO:0007669"/>
    <property type="project" value="UniProtKB-EC"/>
</dbReference>
<reference evidence="13" key="1">
    <citation type="submission" date="2021-03" db="EMBL/GenBank/DDBJ databases">
        <title>Genome sequencing and assembly of Tianweitania sediminis.</title>
        <authorList>
            <person name="Chhetri G."/>
        </authorList>
    </citation>
    <scope>NUCLEOTIDE SEQUENCE</scope>
    <source>
        <strain evidence="13">Z8</strain>
    </source>
</reference>
<comment type="caution">
    <text evidence="13">The sequence shown here is derived from an EMBL/GenBank/DDBJ whole genome shotgun (WGS) entry which is preliminary data.</text>
</comment>
<keyword evidence="7 11" id="KW-0560">Oxidoreductase</keyword>
<dbReference type="PRINTS" id="PR00695">
    <property type="entry name" value="CUNO2RDTASE"/>
</dbReference>
<dbReference type="Proteomes" id="UP000666240">
    <property type="component" value="Unassembled WGS sequence"/>
</dbReference>
<feature type="binding site" description="type 1 copper site" evidence="10">
    <location>
        <position position="204"/>
    </location>
    <ligand>
        <name>Cu cation</name>
        <dbReference type="ChEBI" id="CHEBI:23378"/>
        <label>1</label>
    </ligand>
</feature>
<dbReference type="GO" id="GO:0005507">
    <property type="term" value="F:copper ion binding"/>
    <property type="evidence" value="ECO:0007669"/>
    <property type="project" value="InterPro"/>
</dbReference>
<organism evidence="13 14">
    <name type="scientific">Tianweitania sediminis</name>
    <dbReference type="NCBI Taxonomy" id="1502156"/>
    <lineage>
        <taxon>Bacteria</taxon>
        <taxon>Pseudomonadati</taxon>
        <taxon>Pseudomonadota</taxon>
        <taxon>Alphaproteobacteria</taxon>
        <taxon>Hyphomicrobiales</taxon>
        <taxon>Phyllobacteriaceae</taxon>
        <taxon>Tianweitania</taxon>
    </lineage>
</organism>
<keyword evidence="14" id="KW-1185">Reference proteome</keyword>
<dbReference type="AlphaFoldDB" id="A0A8J7UG27"/>
<evidence type="ECO:0000256" key="5">
    <source>
        <dbReference type="ARBA" id="ARBA00022723"/>
    </source>
</evidence>
<keyword evidence="5 10" id="KW-0479">Metal-binding</keyword>
<comment type="subunit">
    <text evidence="2 11">Homotrimer.</text>
</comment>
<dbReference type="InterPro" id="IPR001287">
    <property type="entry name" value="NO2-reductase_Cu"/>
</dbReference>
<comment type="cofactor">
    <cofactor evidence="11">
        <name>Cu(2+)</name>
        <dbReference type="ChEBI" id="CHEBI:29036"/>
    </cofactor>
    <text evidence="11">Binds 1 Cu(+) ion.</text>
</comment>
<dbReference type="Gene3D" id="2.60.40.420">
    <property type="entry name" value="Cupredoxins - blue copper proteins"/>
    <property type="match status" value="2"/>
</dbReference>
<feature type="binding site" description="type 1 copper site" evidence="10">
    <location>
        <position position="150"/>
    </location>
    <ligand>
        <name>Cu cation</name>
        <dbReference type="ChEBI" id="CHEBI:23378"/>
        <label>1</label>
    </ligand>
</feature>
<protein>
    <recommendedName>
        <fullName evidence="4 11">Copper-containing nitrite reductase</fullName>
        <ecNumber evidence="3 11">1.7.2.1</ecNumber>
    </recommendedName>
</protein>
<dbReference type="InterPro" id="IPR011707">
    <property type="entry name" value="Cu-oxidase-like_N"/>
</dbReference>
<evidence type="ECO:0000256" key="3">
    <source>
        <dbReference type="ARBA" id="ARBA00011882"/>
    </source>
</evidence>
<dbReference type="FunFam" id="2.60.40.420:FF:000093">
    <property type="entry name" value="Copper-containing nitrite reductase"/>
    <property type="match status" value="1"/>
</dbReference>
<evidence type="ECO:0000256" key="2">
    <source>
        <dbReference type="ARBA" id="ARBA00011233"/>
    </source>
</evidence>
<feature type="binding site" description="type 1 copper site" evidence="10">
    <location>
        <position position="190"/>
    </location>
    <ligand>
        <name>Cu cation</name>
        <dbReference type="ChEBI" id="CHEBI:23378"/>
        <label>1</label>
    </ligand>
</feature>
<evidence type="ECO:0000256" key="10">
    <source>
        <dbReference type="PIRSR" id="PIRSR601287-1"/>
    </source>
</evidence>
<dbReference type="InterPro" id="IPR008972">
    <property type="entry name" value="Cupredoxin"/>
</dbReference>
<accession>A0A8J7UG27</accession>
<dbReference type="InterPro" id="IPR006311">
    <property type="entry name" value="TAT_signal"/>
</dbReference>
<dbReference type="PROSITE" id="PS51318">
    <property type="entry name" value="TAT"/>
    <property type="match status" value="1"/>
</dbReference>
<evidence type="ECO:0000256" key="9">
    <source>
        <dbReference type="ARBA" id="ARBA00049340"/>
    </source>
</evidence>
<feature type="binding site" description="type 1 copper site" evidence="10">
    <location>
        <position position="347"/>
    </location>
    <ligand>
        <name>Cu cation</name>
        <dbReference type="ChEBI" id="CHEBI:23378"/>
        <label>1</label>
    </ligand>
</feature>
<evidence type="ECO:0000259" key="12">
    <source>
        <dbReference type="Pfam" id="PF07732"/>
    </source>
</evidence>
<evidence type="ECO:0000256" key="4">
    <source>
        <dbReference type="ARBA" id="ARBA00017290"/>
    </source>
</evidence>
<dbReference type="EC" id="1.7.2.1" evidence="3 11"/>
<evidence type="ECO:0000256" key="7">
    <source>
        <dbReference type="ARBA" id="ARBA00023002"/>
    </source>
</evidence>
<dbReference type="SUPFAM" id="SSF49503">
    <property type="entry name" value="Cupredoxins"/>
    <property type="match status" value="2"/>
</dbReference>